<accession>A0AAD7HZN7</accession>
<evidence type="ECO:0000313" key="3">
    <source>
        <dbReference type="Proteomes" id="UP001215598"/>
    </source>
</evidence>
<proteinExistence type="predicted"/>
<feature type="transmembrane region" description="Helical" evidence="1">
    <location>
        <begin position="214"/>
        <end position="237"/>
    </location>
</feature>
<keyword evidence="1" id="KW-0472">Membrane</keyword>
<name>A0AAD7HZN7_9AGAR</name>
<keyword evidence="1" id="KW-1133">Transmembrane helix</keyword>
<gene>
    <name evidence="2" type="ORF">B0H16DRAFT_1893247</name>
</gene>
<sequence>MKPPNASAPAVNSAICASSDSTVGPAAIAAEINNITVNVLAIQDKFDAILSIIDSENLDSRKFSPAWGQRSQNWTHLLCGSRKLASDIIVYCNELTDVWRTKVQESAPLNASSEAMAQGFDELYGDFLNFYKLYQDFAVNQSISTNSTIMQLQTKIDSLRSEIKTITNSGLPAPTDSVLSFLMPMMDAAAHHGRTLDLISAHVPEFAAANLDQFLGILFIPFWLNIGCYITYIGLLFNSSLQ</sequence>
<comment type="caution">
    <text evidence="2">The sequence shown here is derived from an EMBL/GenBank/DDBJ whole genome shotgun (WGS) entry which is preliminary data.</text>
</comment>
<keyword evidence="3" id="KW-1185">Reference proteome</keyword>
<evidence type="ECO:0000313" key="2">
    <source>
        <dbReference type="EMBL" id="KAJ7731766.1"/>
    </source>
</evidence>
<reference evidence="2" key="1">
    <citation type="submission" date="2023-03" db="EMBL/GenBank/DDBJ databases">
        <title>Massive genome expansion in bonnet fungi (Mycena s.s.) driven by repeated elements and novel gene families across ecological guilds.</title>
        <authorList>
            <consortium name="Lawrence Berkeley National Laboratory"/>
            <person name="Harder C.B."/>
            <person name="Miyauchi S."/>
            <person name="Viragh M."/>
            <person name="Kuo A."/>
            <person name="Thoen E."/>
            <person name="Andreopoulos B."/>
            <person name="Lu D."/>
            <person name="Skrede I."/>
            <person name="Drula E."/>
            <person name="Henrissat B."/>
            <person name="Morin E."/>
            <person name="Kohler A."/>
            <person name="Barry K."/>
            <person name="LaButti K."/>
            <person name="Morin E."/>
            <person name="Salamov A."/>
            <person name="Lipzen A."/>
            <person name="Mereny Z."/>
            <person name="Hegedus B."/>
            <person name="Baldrian P."/>
            <person name="Stursova M."/>
            <person name="Weitz H."/>
            <person name="Taylor A."/>
            <person name="Grigoriev I.V."/>
            <person name="Nagy L.G."/>
            <person name="Martin F."/>
            <person name="Kauserud H."/>
        </authorList>
    </citation>
    <scope>NUCLEOTIDE SEQUENCE</scope>
    <source>
        <strain evidence="2">CBHHK182m</strain>
    </source>
</reference>
<dbReference type="Proteomes" id="UP001215598">
    <property type="component" value="Unassembled WGS sequence"/>
</dbReference>
<dbReference type="EMBL" id="JARKIB010000150">
    <property type="protein sequence ID" value="KAJ7731766.1"/>
    <property type="molecule type" value="Genomic_DNA"/>
</dbReference>
<dbReference type="AlphaFoldDB" id="A0AAD7HZN7"/>
<evidence type="ECO:0000256" key="1">
    <source>
        <dbReference type="SAM" id="Phobius"/>
    </source>
</evidence>
<protein>
    <submittedName>
        <fullName evidence="2">Uncharacterized protein</fullName>
    </submittedName>
</protein>
<organism evidence="2 3">
    <name type="scientific">Mycena metata</name>
    <dbReference type="NCBI Taxonomy" id="1033252"/>
    <lineage>
        <taxon>Eukaryota</taxon>
        <taxon>Fungi</taxon>
        <taxon>Dikarya</taxon>
        <taxon>Basidiomycota</taxon>
        <taxon>Agaricomycotina</taxon>
        <taxon>Agaricomycetes</taxon>
        <taxon>Agaricomycetidae</taxon>
        <taxon>Agaricales</taxon>
        <taxon>Marasmiineae</taxon>
        <taxon>Mycenaceae</taxon>
        <taxon>Mycena</taxon>
    </lineage>
</organism>
<keyword evidence="1" id="KW-0812">Transmembrane</keyword>